<protein>
    <submittedName>
        <fullName evidence="1">Uncharacterized protein</fullName>
    </submittedName>
</protein>
<accession>A0ACC1N569</accession>
<dbReference type="Proteomes" id="UP001143910">
    <property type="component" value="Unassembled WGS sequence"/>
</dbReference>
<evidence type="ECO:0000313" key="1">
    <source>
        <dbReference type="EMBL" id="KAJ2973996.1"/>
    </source>
</evidence>
<keyword evidence="2" id="KW-1185">Reference proteome</keyword>
<comment type="caution">
    <text evidence="1">The sequence shown here is derived from an EMBL/GenBank/DDBJ whole genome shotgun (WGS) entry which is preliminary data.</text>
</comment>
<sequence>MDMDMESTNTPSEDPFNILDFIFADLANEMTIVDFTTPGNPYTSVNPDWPDQRATAAGSHEMADSASSSYAMPHSTNTISSAGATRNSTEQLAASAMVSQALPLDPATSQAMARVPEFLSTKQSIYTCFHYIVNSARALPNSPLCYAILSWVYAYLARLSAGQACSRDEHYTAASDGIRCLVAELTTTASAHDIWKPTNVSEQLSSYLSATFFVCQYDLMEGNFSAFLTRISDTKSLFRRLWVDRTLPGPVESRVLIWLAFLELRFYFLGGERYAPADGQTDLMTLLEETKALSALRQSRTKKSTLSKVFPDGLPQEEAEEDLRKERCRARFDDIMCYLANLRRFMAWDRMSSQRVNIDTALLNELRDAKVQALHADLRRLQAECELAIPSINTLPASNQTIDSITFHTLTVRTLRSCATIMFRRATDPESRTGSECQDAVADIVRIARLLRQAKYLRSPRSTIWPLPLYIAGIESTDGVYQDWILDYMNELGSWGSHIQEAAHALQRIINHQENTGSRATLTDETMHS</sequence>
<name>A0ACC1N569_9HYPO</name>
<evidence type="ECO:0000313" key="2">
    <source>
        <dbReference type="Proteomes" id="UP001143910"/>
    </source>
</evidence>
<reference evidence="1" key="1">
    <citation type="submission" date="2022-08" db="EMBL/GenBank/DDBJ databases">
        <title>Genome Sequence of Lecanicillium fungicola.</title>
        <authorList>
            <person name="Buettner E."/>
        </authorList>
    </citation>
    <scope>NUCLEOTIDE SEQUENCE</scope>
    <source>
        <strain evidence="1">Babe33</strain>
    </source>
</reference>
<dbReference type="EMBL" id="JANJQO010000888">
    <property type="protein sequence ID" value="KAJ2973996.1"/>
    <property type="molecule type" value="Genomic_DNA"/>
</dbReference>
<gene>
    <name evidence="1" type="ORF">NQ176_g6284</name>
</gene>
<organism evidence="1 2">
    <name type="scientific">Zarea fungicola</name>
    <dbReference type="NCBI Taxonomy" id="93591"/>
    <lineage>
        <taxon>Eukaryota</taxon>
        <taxon>Fungi</taxon>
        <taxon>Dikarya</taxon>
        <taxon>Ascomycota</taxon>
        <taxon>Pezizomycotina</taxon>
        <taxon>Sordariomycetes</taxon>
        <taxon>Hypocreomycetidae</taxon>
        <taxon>Hypocreales</taxon>
        <taxon>Cordycipitaceae</taxon>
        <taxon>Zarea</taxon>
    </lineage>
</organism>
<proteinExistence type="predicted"/>